<evidence type="ECO:0000256" key="1">
    <source>
        <dbReference type="SAM" id="Phobius"/>
    </source>
</evidence>
<accession>A0A397C6R5</accession>
<feature type="transmembrane region" description="Helical" evidence="1">
    <location>
        <begin position="84"/>
        <end position="104"/>
    </location>
</feature>
<organism evidence="3 5">
    <name type="scientific">Aphanomyces astaci</name>
    <name type="common">Crayfish plague agent</name>
    <dbReference type="NCBI Taxonomy" id="112090"/>
    <lineage>
        <taxon>Eukaryota</taxon>
        <taxon>Sar</taxon>
        <taxon>Stramenopiles</taxon>
        <taxon>Oomycota</taxon>
        <taxon>Saprolegniomycetes</taxon>
        <taxon>Saprolegniales</taxon>
        <taxon>Verrucalvaceae</taxon>
        <taxon>Aphanomyces</taxon>
    </lineage>
</organism>
<evidence type="ECO:0000313" key="6">
    <source>
        <dbReference type="Proteomes" id="UP000266239"/>
    </source>
</evidence>
<feature type="transmembrane region" description="Helical" evidence="1">
    <location>
        <begin position="59"/>
        <end position="78"/>
    </location>
</feature>
<comment type="caution">
    <text evidence="3">The sequence shown here is derived from an EMBL/GenBank/DDBJ whole genome shotgun (WGS) entry which is preliminary data.</text>
</comment>
<keyword evidence="1" id="KW-1133">Transmembrane helix</keyword>
<dbReference type="EMBL" id="QUTC01011615">
    <property type="protein sequence ID" value="RHY38427.1"/>
    <property type="molecule type" value="Genomic_DNA"/>
</dbReference>
<dbReference type="Proteomes" id="UP000266239">
    <property type="component" value="Unassembled WGS sequence"/>
</dbReference>
<dbReference type="VEuPathDB" id="FungiDB:H257_11242"/>
<reference evidence="5 6" key="1">
    <citation type="submission" date="2018-08" db="EMBL/GenBank/DDBJ databases">
        <title>Aphanomyces genome sequencing and annotation.</title>
        <authorList>
            <person name="Minardi D."/>
            <person name="Oidtmann B."/>
            <person name="Van Der Giezen M."/>
            <person name="Studholme D.J."/>
        </authorList>
    </citation>
    <scope>NUCLEOTIDE SEQUENCE [LARGE SCALE GENOMIC DNA]</scope>
    <source>
        <strain evidence="4 7">Da</strain>
        <strain evidence="3 5">SA</strain>
        <strain evidence="2 6">Yx</strain>
    </source>
</reference>
<evidence type="ECO:0000313" key="2">
    <source>
        <dbReference type="EMBL" id="RHY09989.1"/>
    </source>
</evidence>
<sequence>MDVQSDANYNAVHDAKTPKVQAPTASNNSHRQEEERPDYKIVCCGNNWLDLILVPFTAIALYGAMIGLSLLVLWAVFLTSSSGAAHWIFFFAWLTGVIAVVISVQVAQYESYLKAEHAKKDVAEGTNA</sequence>
<keyword evidence="1" id="KW-0812">Transmembrane</keyword>
<proteinExistence type="predicted"/>
<dbReference type="Proteomes" id="UP000265716">
    <property type="component" value="Unassembled WGS sequence"/>
</dbReference>
<dbReference type="Proteomes" id="UP000285430">
    <property type="component" value="Unassembled WGS sequence"/>
</dbReference>
<evidence type="ECO:0000313" key="3">
    <source>
        <dbReference type="EMBL" id="RHY38427.1"/>
    </source>
</evidence>
<dbReference type="EMBL" id="QUTA01006696">
    <property type="protein sequence ID" value="RHY09989.1"/>
    <property type="molecule type" value="Genomic_DNA"/>
</dbReference>
<dbReference type="EMBL" id="QUTH01000325">
    <property type="protein sequence ID" value="RHZ34272.1"/>
    <property type="molecule type" value="Genomic_DNA"/>
</dbReference>
<dbReference type="AlphaFoldDB" id="A0A397C6R5"/>
<evidence type="ECO:0000313" key="4">
    <source>
        <dbReference type="EMBL" id="RHZ34272.1"/>
    </source>
</evidence>
<gene>
    <name evidence="2" type="ORF">DYB25_005484</name>
    <name evidence="4" type="ORF">DYB37_013476</name>
    <name evidence="3" type="ORF">DYB38_005113</name>
</gene>
<evidence type="ECO:0000313" key="5">
    <source>
        <dbReference type="Proteomes" id="UP000265716"/>
    </source>
</evidence>
<name>A0A397C6R5_APHAT</name>
<evidence type="ECO:0000313" key="7">
    <source>
        <dbReference type="Proteomes" id="UP000285430"/>
    </source>
</evidence>
<keyword evidence="1" id="KW-0472">Membrane</keyword>
<protein>
    <submittedName>
        <fullName evidence="3">Uncharacterized protein</fullName>
    </submittedName>
</protein>